<evidence type="ECO:0000256" key="2">
    <source>
        <dbReference type="ARBA" id="ARBA00004236"/>
    </source>
</evidence>
<dbReference type="CDD" id="cd06261">
    <property type="entry name" value="TM_PBP2"/>
    <property type="match status" value="2"/>
</dbReference>
<dbReference type="GO" id="GO:0031460">
    <property type="term" value="P:glycine betaine transport"/>
    <property type="evidence" value="ECO:0007669"/>
    <property type="project" value="TreeGrafter"/>
</dbReference>
<feature type="transmembrane region" description="Helical" evidence="8">
    <location>
        <begin position="472"/>
        <end position="491"/>
    </location>
</feature>
<evidence type="ECO:0000256" key="6">
    <source>
        <dbReference type="ARBA" id="ARBA00022989"/>
    </source>
</evidence>
<dbReference type="GO" id="GO:0043190">
    <property type="term" value="C:ATP-binding cassette (ABC) transporter complex"/>
    <property type="evidence" value="ECO:0007669"/>
    <property type="project" value="TreeGrafter"/>
</dbReference>
<keyword evidence="4" id="KW-1003">Cell membrane</keyword>
<keyword evidence="7 8" id="KW-0472">Membrane</keyword>
<dbReference type="InterPro" id="IPR000515">
    <property type="entry name" value="MetI-like"/>
</dbReference>
<comment type="subcellular location">
    <subcellularLocation>
        <location evidence="2">Cell membrane</location>
    </subcellularLocation>
    <subcellularLocation>
        <location evidence="1">Membrane</location>
        <topology evidence="1">Multi-pass membrane protein</topology>
    </subcellularLocation>
</comment>
<organism evidence="10">
    <name type="scientific">marine metagenome</name>
    <dbReference type="NCBI Taxonomy" id="408172"/>
    <lineage>
        <taxon>unclassified sequences</taxon>
        <taxon>metagenomes</taxon>
        <taxon>ecological metagenomes</taxon>
    </lineage>
</organism>
<dbReference type="GO" id="GO:0015871">
    <property type="term" value="P:choline transport"/>
    <property type="evidence" value="ECO:0007669"/>
    <property type="project" value="TreeGrafter"/>
</dbReference>
<dbReference type="Pfam" id="PF00528">
    <property type="entry name" value="BPD_transp_1"/>
    <property type="match status" value="2"/>
</dbReference>
<feature type="transmembrane region" description="Helical" evidence="8">
    <location>
        <begin position="636"/>
        <end position="657"/>
    </location>
</feature>
<dbReference type="GO" id="GO:0005275">
    <property type="term" value="F:amine transmembrane transporter activity"/>
    <property type="evidence" value="ECO:0007669"/>
    <property type="project" value="TreeGrafter"/>
</dbReference>
<reference evidence="10" key="1">
    <citation type="submission" date="2018-05" db="EMBL/GenBank/DDBJ databases">
        <authorList>
            <person name="Lanie J.A."/>
            <person name="Ng W.-L."/>
            <person name="Kazmierczak K.M."/>
            <person name="Andrzejewski T.M."/>
            <person name="Davidsen T.M."/>
            <person name="Wayne K.J."/>
            <person name="Tettelin H."/>
            <person name="Glass J.I."/>
            <person name="Rusch D."/>
            <person name="Podicherti R."/>
            <person name="Tsui H.-C.T."/>
            <person name="Winkler M.E."/>
        </authorList>
    </citation>
    <scope>NUCLEOTIDE SEQUENCE</scope>
</reference>
<keyword evidence="3" id="KW-0813">Transport</keyword>
<dbReference type="GO" id="GO:0015226">
    <property type="term" value="F:carnitine transmembrane transporter activity"/>
    <property type="evidence" value="ECO:0007669"/>
    <property type="project" value="TreeGrafter"/>
</dbReference>
<feature type="transmembrane region" description="Helical" evidence="8">
    <location>
        <begin position="566"/>
        <end position="591"/>
    </location>
</feature>
<dbReference type="AlphaFoldDB" id="A0A381TQB6"/>
<feature type="transmembrane region" description="Helical" evidence="8">
    <location>
        <begin position="677"/>
        <end position="695"/>
    </location>
</feature>
<sequence>MSSNNMQNYVNNNLNSSYSFYAKLIAAFVVVLFSIYWVGQLDAKTLFPKSISDPFTFGLWVDNGETWLKQNYRWLTRLIAGEIRDVLYFVEDFLMLSPWLFIMASLTLISLAIGGLRLAFLAVLCCLFWGGVDMWDSTMQTFALMGIAVFLSVVIGLFVGVMCSQSDKAEYIVRPILDTMQTMPSFVYLVPAVFFFGIGGPPAIMATMIYALPPVIRLTNLGIRQVSAESMEVARSFGSSRLQILFKVQLPLALPSILLGINQTIMMALGLVVLATFIGAEGLGSEVWNAIRTLKVGWSLEAGTCIVLMAIIFDRISVALGNTELAIKPSQGQRFYLLPQQWDRNTVAVFIETIIGTVWQSVSFLFGLLSSALAWMAYVVVRMFDQSWAKIVMQKINNSVFFIASIAILLSIWLFDIYVMNIGSFPEALQFSIREPVDSAVAWLVINPTFIAFTKGLRSVVYLFLLHPLDIYLTHIPWYFIVVVFGLVSWVSVGLRFALTTVVLLFFIGACGLWNSAMLTLSSVMVSIFLCIIIGLPVGIACASFPRLNMIFKPILDSMQTMPSFVYLIPVLMFFGGNIVSAVIATVIYALPPVIRLTTLGITQIPESYTEVSQMFGSTRLQCLVKVQLPMALPSIMMGVNQGVMMGLAMQVITPMIGGGGLGRDVFYSLSLSNTGAGLAAGTGIVLLAIILDRLSQAWTKKQREALGV</sequence>
<gene>
    <name evidence="10" type="ORF">METZ01_LOCUS71089</name>
</gene>
<dbReference type="InterPro" id="IPR035906">
    <property type="entry name" value="MetI-like_sf"/>
</dbReference>
<feature type="transmembrane region" description="Helical" evidence="8">
    <location>
        <begin position="358"/>
        <end position="380"/>
    </location>
</feature>
<dbReference type="Gene3D" id="1.10.3720.10">
    <property type="entry name" value="MetI-like"/>
    <property type="match status" value="2"/>
</dbReference>
<feature type="domain" description="ABC transmembrane type-1" evidence="9">
    <location>
        <begin position="138"/>
        <end position="317"/>
    </location>
</feature>
<dbReference type="EMBL" id="UINC01004981">
    <property type="protein sequence ID" value="SVA18235.1"/>
    <property type="molecule type" value="Genomic_DNA"/>
</dbReference>
<evidence type="ECO:0000256" key="4">
    <source>
        <dbReference type="ARBA" id="ARBA00022475"/>
    </source>
</evidence>
<dbReference type="PANTHER" id="PTHR47737">
    <property type="entry name" value="GLYCINE BETAINE/PROLINE BETAINE TRANSPORT SYSTEM PERMEASE PROTEIN PROW"/>
    <property type="match status" value="1"/>
</dbReference>
<protein>
    <recommendedName>
        <fullName evidence="9">ABC transmembrane type-1 domain-containing protein</fullName>
    </recommendedName>
</protein>
<feature type="transmembrane region" description="Helical" evidence="8">
    <location>
        <begin position="265"/>
        <end position="284"/>
    </location>
</feature>
<feature type="transmembrane region" description="Helical" evidence="8">
    <location>
        <begin position="296"/>
        <end position="313"/>
    </location>
</feature>
<evidence type="ECO:0000259" key="9">
    <source>
        <dbReference type="PROSITE" id="PS50928"/>
    </source>
</evidence>
<dbReference type="SUPFAM" id="SSF161098">
    <property type="entry name" value="MetI-like"/>
    <property type="match status" value="2"/>
</dbReference>
<evidence type="ECO:0000313" key="10">
    <source>
        <dbReference type="EMBL" id="SVA18235.1"/>
    </source>
</evidence>
<proteinExistence type="predicted"/>
<evidence type="ECO:0000256" key="5">
    <source>
        <dbReference type="ARBA" id="ARBA00022692"/>
    </source>
</evidence>
<feature type="transmembrane region" description="Helical" evidence="8">
    <location>
        <begin position="524"/>
        <end position="546"/>
    </location>
</feature>
<feature type="transmembrane region" description="Helical" evidence="8">
    <location>
        <begin position="440"/>
        <end position="465"/>
    </location>
</feature>
<dbReference type="PANTHER" id="PTHR47737:SF1">
    <property type="entry name" value="GLYCINE BETAINE_PROLINE BETAINE TRANSPORT SYSTEM PERMEASE PROTEIN PROW"/>
    <property type="match status" value="1"/>
</dbReference>
<keyword evidence="6 8" id="KW-1133">Transmembrane helix</keyword>
<feature type="transmembrane region" description="Helical" evidence="8">
    <location>
        <begin position="400"/>
        <end position="420"/>
    </location>
</feature>
<feature type="transmembrane region" description="Helical" evidence="8">
    <location>
        <begin position="497"/>
        <end position="517"/>
    </location>
</feature>
<evidence type="ECO:0000256" key="8">
    <source>
        <dbReference type="SAM" id="Phobius"/>
    </source>
</evidence>
<evidence type="ECO:0000256" key="1">
    <source>
        <dbReference type="ARBA" id="ARBA00004141"/>
    </source>
</evidence>
<dbReference type="FunFam" id="1.10.3720.10:FF:000001">
    <property type="entry name" value="Glycine betaine ABC transporter, permease"/>
    <property type="match status" value="2"/>
</dbReference>
<feature type="transmembrane region" description="Helical" evidence="8">
    <location>
        <begin position="185"/>
        <end position="212"/>
    </location>
</feature>
<accession>A0A381TQB6</accession>
<feature type="transmembrane region" description="Helical" evidence="8">
    <location>
        <begin position="142"/>
        <end position="164"/>
    </location>
</feature>
<feature type="domain" description="ABC transmembrane type-1" evidence="9">
    <location>
        <begin position="517"/>
        <end position="696"/>
    </location>
</feature>
<evidence type="ECO:0000256" key="7">
    <source>
        <dbReference type="ARBA" id="ARBA00023136"/>
    </source>
</evidence>
<feature type="transmembrane region" description="Helical" evidence="8">
    <location>
        <begin position="99"/>
        <end position="130"/>
    </location>
</feature>
<dbReference type="PROSITE" id="PS50928">
    <property type="entry name" value="ABC_TM1"/>
    <property type="match status" value="2"/>
</dbReference>
<feature type="transmembrane region" description="Helical" evidence="8">
    <location>
        <begin position="20"/>
        <end position="39"/>
    </location>
</feature>
<name>A0A381TQB6_9ZZZZ</name>
<keyword evidence="5 8" id="KW-0812">Transmembrane</keyword>
<evidence type="ECO:0000256" key="3">
    <source>
        <dbReference type="ARBA" id="ARBA00022448"/>
    </source>
</evidence>